<dbReference type="SUPFAM" id="SSF56425">
    <property type="entry name" value="Succinate dehydrogenase/fumarate reductase flavoprotein, catalytic domain"/>
    <property type="match status" value="1"/>
</dbReference>
<feature type="signal peptide" evidence="9">
    <location>
        <begin position="1"/>
        <end position="28"/>
    </location>
</feature>
<sequence length="663" mass="70577">MRKTYIARRDFLRGAAVGALGLAATSLAACGSASSSTAASSSAAAAGSYTPGTYTATVKGYSSYITVEMTFDESSITACSVNAAGETPEIGTKAAEELASLIVSDQSVDATTTATADITLPAVRKAANNCIQQAQGKAVALNENAGDTGDDWLGEAPEIDASQISATQDTELLIIGAGNGGMMAAVTAADAGMDFIVCEQNQTMGDTRHWIGAVDTDAQKAAGVTIQKDRLLNELARYASYKCDMDVIKMWIQNSAEMVSYLESLGMRPSVHIAPETHVGGNNMEYYVPSLWHTVDLPEGSEAKDRHAFLEQYINEKGYEIQYGMTLVRLVQDASGKVTGAIFSDETGAYVQVNAENVILATGGYPGNPKMVKALAPIINECVTANSYFGPDAGMGIRAGIWAGAKRDTECAPMIFDRGIVAPGVKAGYVEDENGNLAFPGTVGQFNLGTQPHLKVNKEGLRFANESCPYDFLNYAASLQTDGVYAAIMDCKVEENVIAYDQYGCAQIAVDMAKGGALMPALEQQVEAGLAFKADTIEELAEKLGLPVDTLVATVDRYNELCAKGVDEDFGKEAYRMRPITEPPFYGYFMGGSLLTTCDGLRINRKCQVYDQNHKVIEGLYCVGDCSGSFFSGNYPEYFVGVAVGRTMTQGRYAVKAILGETV</sequence>
<evidence type="ECO:0000256" key="5">
    <source>
        <dbReference type="ARBA" id="ARBA00022630"/>
    </source>
</evidence>
<keyword evidence="9" id="KW-0732">Signal</keyword>
<feature type="chain" id="PRO_5041222622" description="Urocanate reductase" evidence="9">
    <location>
        <begin position="29"/>
        <end position="663"/>
    </location>
</feature>
<gene>
    <name evidence="11" type="ORF">JCM17207_22210</name>
</gene>
<feature type="domain" description="FMN-binding" evidence="10">
    <location>
        <begin position="60"/>
        <end position="134"/>
    </location>
</feature>
<dbReference type="PROSITE" id="PS51318">
    <property type="entry name" value="TAT"/>
    <property type="match status" value="1"/>
</dbReference>
<dbReference type="Gene3D" id="3.90.700.10">
    <property type="entry name" value="Succinate dehydrogenase/fumarate reductase flavoprotein, catalytic domain"/>
    <property type="match status" value="1"/>
</dbReference>
<dbReference type="InterPro" id="IPR036188">
    <property type="entry name" value="FAD/NAD-bd_sf"/>
</dbReference>
<evidence type="ECO:0000256" key="7">
    <source>
        <dbReference type="ARBA" id="ARBA00023002"/>
    </source>
</evidence>
<dbReference type="PRINTS" id="PR00411">
    <property type="entry name" value="PNDRDTASEI"/>
</dbReference>
<keyword evidence="5" id="KW-0285">Flavoprotein</keyword>
<keyword evidence="12" id="KW-1185">Reference proteome</keyword>
<dbReference type="InterPro" id="IPR006311">
    <property type="entry name" value="TAT_signal"/>
</dbReference>
<dbReference type="EMBL" id="BQKV01000098">
    <property type="protein sequence ID" value="GJN65596.1"/>
    <property type="molecule type" value="Genomic_DNA"/>
</dbReference>
<dbReference type="InterPro" id="IPR027477">
    <property type="entry name" value="Succ_DH/fumarate_Rdtase_cat_sf"/>
</dbReference>
<dbReference type="SUPFAM" id="SSF51905">
    <property type="entry name" value="FAD/NAD(P)-binding domain"/>
    <property type="match status" value="1"/>
</dbReference>
<dbReference type="Gene3D" id="3.50.50.60">
    <property type="entry name" value="FAD/NAD(P)-binding domain"/>
    <property type="match status" value="2"/>
</dbReference>
<dbReference type="PROSITE" id="PS51257">
    <property type="entry name" value="PROKAR_LIPOPROTEIN"/>
    <property type="match status" value="1"/>
</dbReference>
<keyword evidence="7" id="KW-0560">Oxidoreductase</keyword>
<dbReference type="Pfam" id="PF04205">
    <property type="entry name" value="FMN_bind"/>
    <property type="match status" value="1"/>
</dbReference>
<evidence type="ECO:0000256" key="8">
    <source>
        <dbReference type="ARBA" id="ARBA00049922"/>
    </source>
</evidence>
<dbReference type="Pfam" id="PF00890">
    <property type="entry name" value="FAD_binding_2"/>
    <property type="match status" value="1"/>
</dbReference>
<proteinExistence type="predicted"/>
<evidence type="ECO:0000256" key="1">
    <source>
        <dbReference type="ARBA" id="ARBA00001917"/>
    </source>
</evidence>
<organism evidence="11 12">
    <name type="scientific">Faecalibacterium gallinarum</name>
    <dbReference type="NCBI Taxonomy" id="2903556"/>
    <lineage>
        <taxon>Bacteria</taxon>
        <taxon>Bacillati</taxon>
        <taxon>Bacillota</taxon>
        <taxon>Clostridia</taxon>
        <taxon>Eubacteriales</taxon>
        <taxon>Oscillospiraceae</taxon>
        <taxon>Faecalibacterium</taxon>
    </lineage>
</organism>
<dbReference type="InterPro" id="IPR003953">
    <property type="entry name" value="FAD-dep_OxRdtase_2_FAD-bd"/>
</dbReference>
<dbReference type="PANTHER" id="PTHR43400:SF10">
    <property type="entry name" value="3-OXOSTEROID 1-DEHYDROGENASE"/>
    <property type="match status" value="1"/>
</dbReference>
<dbReference type="PRINTS" id="PR00368">
    <property type="entry name" value="FADPNR"/>
</dbReference>
<dbReference type="GO" id="GO:0008202">
    <property type="term" value="P:steroid metabolic process"/>
    <property type="evidence" value="ECO:0007669"/>
    <property type="project" value="UniProtKB-ARBA"/>
</dbReference>
<evidence type="ECO:0000259" key="10">
    <source>
        <dbReference type="SMART" id="SM00900"/>
    </source>
</evidence>
<dbReference type="AlphaFoldDB" id="A0AA37MZ41"/>
<dbReference type="GO" id="GO:0016020">
    <property type="term" value="C:membrane"/>
    <property type="evidence" value="ECO:0007669"/>
    <property type="project" value="InterPro"/>
</dbReference>
<dbReference type="SMART" id="SM00900">
    <property type="entry name" value="FMN_bind"/>
    <property type="match status" value="1"/>
</dbReference>
<dbReference type="InterPro" id="IPR007329">
    <property type="entry name" value="FMN-bd"/>
</dbReference>
<comment type="cofactor">
    <cofactor evidence="2">
        <name>FAD</name>
        <dbReference type="ChEBI" id="CHEBI:57692"/>
    </cofactor>
</comment>
<dbReference type="EC" id="1.3.99.33" evidence="3"/>
<evidence type="ECO:0000256" key="9">
    <source>
        <dbReference type="SAM" id="SignalP"/>
    </source>
</evidence>
<evidence type="ECO:0000256" key="6">
    <source>
        <dbReference type="ARBA" id="ARBA00022827"/>
    </source>
</evidence>
<name>A0AA37MZ41_9FIRM</name>
<dbReference type="RefSeq" id="WP_238317808.1">
    <property type="nucleotide sequence ID" value="NZ_BQKV01000098.1"/>
</dbReference>
<protein>
    <recommendedName>
        <fullName evidence="4">Urocanate reductase</fullName>
        <ecNumber evidence="3">1.3.99.33</ecNumber>
    </recommendedName>
</protein>
<dbReference type="PANTHER" id="PTHR43400">
    <property type="entry name" value="FUMARATE REDUCTASE"/>
    <property type="match status" value="1"/>
</dbReference>
<accession>A0AA37MZ41</accession>
<dbReference type="GO" id="GO:0033765">
    <property type="term" value="F:steroid dehydrogenase activity, acting on the CH-CH group of donors"/>
    <property type="evidence" value="ECO:0007669"/>
    <property type="project" value="UniProtKB-ARBA"/>
</dbReference>
<comment type="catalytic activity">
    <reaction evidence="8">
        <text>dihydrourocanate + A = urocanate + AH2</text>
        <dbReference type="Rhea" id="RHEA:36059"/>
        <dbReference type="ChEBI" id="CHEBI:13193"/>
        <dbReference type="ChEBI" id="CHEBI:17499"/>
        <dbReference type="ChEBI" id="CHEBI:27247"/>
        <dbReference type="ChEBI" id="CHEBI:72991"/>
        <dbReference type="EC" id="1.3.99.33"/>
    </reaction>
</comment>
<comment type="cofactor">
    <cofactor evidence="1">
        <name>FMN</name>
        <dbReference type="ChEBI" id="CHEBI:58210"/>
    </cofactor>
</comment>
<evidence type="ECO:0000256" key="4">
    <source>
        <dbReference type="ARBA" id="ARBA00015872"/>
    </source>
</evidence>
<comment type="caution">
    <text evidence="11">The sequence shown here is derived from an EMBL/GenBank/DDBJ whole genome shotgun (WGS) entry which is preliminary data.</text>
</comment>
<reference evidence="11" key="1">
    <citation type="journal article" date="2022" name="Int. J. Syst. Evol. Microbiol.">
        <title>Genome-based, phenotypic and chemotaxonomic classification of Faecalibacterium strains: proposal of three novel species Faecalibacterium duncaniae sp. nov., Faecalibacterium hattorii sp. nov. and Faecalibacterium gallinarum sp. nov. .</title>
        <authorList>
            <person name="Sakamoto M."/>
            <person name="Sakurai N."/>
            <person name="Tanno H."/>
            <person name="Iino T."/>
            <person name="Ohkuma M."/>
            <person name="Endo A."/>
        </authorList>
    </citation>
    <scope>NUCLEOTIDE SEQUENCE</scope>
    <source>
        <strain evidence="11">JCM 17207</strain>
    </source>
</reference>
<evidence type="ECO:0000313" key="11">
    <source>
        <dbReference type="EMBL" id="GJN65596.1"/>
    </source>
</evidence>
<evidence type="ECO:0000313" key="12">
    <source>
        <dbReference type="Proteomes" id="UP001055185"/>
    </source>
</evidence>
<dbReference type="GO" id="GO:0010181">
    <property type="term" value="F:FMN binding"/>
    <property type="evidence" value="ECO:0007669"/>
    <property type="project" value="InterPro"/>
</dbReference>
<dbReference type="InterPro" id="IPR050315">
    <property type="entry name" value="FAD-oxidoreductase_2"/>
</dbReference>
<keyword evidence="6" id="KW-0274">FAD</keyword>
<dbReference type="Proteomes" id="UP001055185">
    <property type="component" value="Unassembled WGS sequence"/>
</dbReference>
<evidence type="ECO:0000256" key="2">
    <source>
        <dbReference type="ARBA" id="ARBA00001974"/>
    </source>
</evidence>
<evidence type="ECO:0000256" key="3">
    <source>
        <dbReference type="ARBA" id="ARBA00013137"/>
    </source>
</evidence>